<dbReference type="EMBL" id="WHVB01000004">
    <property type="protein sequence ID" value="KAF8483528.1"/>
    <property type="molecule type" value="Genomic_DNA"/>
</dbReference>
<dbReference type="PANTHER" id="PTHR46564:SF1">
    <property type="entry name" value="TRANSPOSASE"/>
    <property type="match status" value="1"/>
</dbReference>
<gene>
    <name evidence="1" type="ORF">DFH94DRAFT_792356</name>
</gene>
<proteinExistence type="predicted"/>
<dbReference type="SUPFAM" id="SSF46689">
    <property type="entry name" value="Homeodomain-like"/>
    <property type="match status" value="1"/>
</dbReference>
<dbReference type="AlphaFoldDB" id="A0A9P5TBA8"/>
<evidence type="ECO:0008006" key="3">
    <source>
        <dbReference type="Google" id="ProtNLM"/>
    </source>
</evidence>
<keyword evidence="2" id="KW-1185">Reference proteome</keyword>
<reference evidence="1" key="2">
    <citation type="journal article" date="2020" name="Nat. Commun.">
        <title>Large-scale genome sequencing of mycorrhizal fungi provides insights into the early evolution of symbiotic traits.</title>
        <authorList>
            <person name="Miyauchi S."/>
            <person name="Kiss E."/>
            <person name="Kuo A."/>
            <person name="Drula E."/>
            <person name="Kohler A."/>
            <person name="Sanchez-Garcia M."/>
            <person name="Morin E."/>
            <person name="Andreopoulos B."/>
            <person name="Barry K.W."/>
            <person name="Bonito G."/>
            <person name="Buee M."/>
            <person name="Carver A."/>
            <person name="Chen C."/>
            <person name="Cichocki N."/>
            <person name="Clum A."/>
            <person name="Culley D."/>
            <person name="Crous P.W."/>
            <person name="Fauchery L."/>
            <person name="Girlanda M."/>
            <person name="Hayes R.D."/>
            <person name="Keri Z."/>
            <person name="LaButti K."/>
            <person name="Lipzen A."/>
            <person name="Lombard V."/>
            <person name="Magnuson J."/>
            <person name="Maillard F."/>
            <person name="Murat C."/>
            <person name="Nolan M."/>
            <person name="Ohm R.A."/>
            <person name="Pangilinan J."/>
            <person name="Pereira M.F."/>
            <person name="Perotto S."/>
            <person name="Peter M."/>
            <person name="Pfister S."/>
            <person name="Riley R."/>
            <person name="Sitrit Y."/>
            <person name="Stielow J.B."/>
            <person name="Szollosi G."/>
            <person name="Zifcakova L."/>
            <person name="Stursova M."/>
            <person name="Spatafora J.W."/>
            <person name="Tedersoo L."/>
            <person name="Vaario L.M."/>
            <person name="Yamada A."/>
            <person name="Yan M."/>
            <person name="Wang P."/>
            <person name="Xu J."/>
            <person name="Bruns T."/>
            <person name="Baldrian P."/>
            <person name="Vilgalys R."/>
            <person name="Dunand C."/>
            <person name="Henrissat B."/>
            <person name="Grigoriev I.V."/>
            <person name="Hibbett D."/>
            <person name="Nagy L.G."/>
            <person name="Martin F.M."/>
        </authorList>
    </citation>
    <scope>NUCLEOTIDE SEQUENCE</scope>
    <source>
        <strain evidence="1">Prilba</strain>
    </source>
</reference>
<dbReference type="Pfam" id="PF13384">
    <property type="entry name" value="HTH_23"/>
    <property type="match status" value="1"/>
</dbReference>
<dbReference type="InterPro" id="IPR009057">
    <property type="entry name" value="Homeodomain-like_sf"/>
</dbReference>
<comment type="caution">
    <text evidence="1">The sequence shown here is derived from an EMBL/GenBank/DDBJ whole genome shotgun (WGS) entry which is preliminary data.</text>
</comment>
<accession>A0A9P5TBA8</accession>
<sequence>MPYRQISRDVKLAAIRLHEQALLPLPDILDCLRISRATFYRILQLWRTTGDVVRHSSGIQGRPQSMNLDNIDYLKHLISHHADWFLDELQYLLATNRFISVHFTTIHRELGRAQVSTKKLRKIAIKRNVNLRADFIRRMAQYRPEQLGFLDEVSKDERTSARRYGRFSAEGLLTIDGMVSTTVIEGPMTRLRFLKYLEHSVVSYNRYLVHLAAFMRPFPWISQCSCDG</sequence>
<dbReference type="PANTHER" id="PTHR46564">
    <property type="entry name" value="TRANSPOSASE"/>
    <property type="match status" value="1"/>
</dbReference>
<dbReference type="Proteomes" id="UP000759537">
    <property type="component" value="Unassembled WGS sequence"/>
</dbReference>
<reference evidence="1" key="1">
    <citation type="submission" date="2019-10" db="EMBL/GenBank/DDBJ databases">
        <authorList>
            <consortium name="DOE Joint Genome Institute"/>
            <person name="Kuo A."/>
            <person name="Miyauchi S."/>
            <person name="Kiss E."/>
            <person name="Drula E."/>
            <person name="Kohler A."/>
            <person name="Sanchez-Garcia M."/>
            <person name="Andreopoulos B."/>
            <person name="Barry K.W."/>
            <person name="Bonito G."/>
            <person name="Buee M."/>
            <person name="Carver A."/>
            <person name="Chen C."/>
            <person name="Cichocki N."/>
            <person name="Clum A."/>
            <person name="Culley D."/>
            <person name="Crous P.W."/>
            <person name="Fauchery L."/>
            <person name="Girlanda M."/>
            <person name="Hayes R."/>
            <person name="Keri Z."/>
            <person name="LaButti K."/>
            <person name="Lipzen A."/>
            <person name="Lombard V."/>
            <person name="Magnuson J."/>
            <person name="Maillard F."/>
            <person name="Morin E."/>
            <person name="Murat C."/>
            <person name="Nolan M."/>
            <person name="Ohm R."/>
            <person name="Pangilinan J."/>
            <person name="Pereira M."/>
            <person name="Perotto S."/>
            <person name="Peter M."/>
            <person name="Riley R."/>
            <person name="Sitrit Y."/>
            <person name="Stielow B."/>
            <person name="Szollosi G."/>
            <person name="Zifcakova L."/>
            <person name="Stursova M."/>
            <person name="Spatafora J.W."/>
            <person name="Tedersoo L."/>
            <person name="Vaario L.-M."/>
            <person name="Yamada A."/>
            <person name="Yan M."/>
            <person name="Wang P."/>
            <person name="Xu J."/>
            <person name="Bruns T."/>
            <person name="Baldrian P."/>
            <person name="Vilgalys R."/>
            <person name="Henrissat B."/>
            <person name="Grigoriev I.V."/>
            <person name="Hibbett D."/>
            <person name="Nagy L.G."/>
            <person name="Martin F.M."/>
        </authorList>
    </citation>
    <scope>NUCLEOTIDE SEQUENCE</scope>
    <source>
        <strain evidence="1">Prilba</strain>
    </source>
</reference>
<name>A0A9P5TBA8_9AGAM</name>
<dbReference type="OrthoDB" id="2994945at2759"/>
<evidence type="ECO:0000313" key="2">
    <source>
        <dbReference type="Proteomes" id="UP000759537"/>
    </source>
</evidence>
<organism evidence="1 2">
    <name type="scientific">Russula ochroleuca</name>
    <dbReference type="NCBI Taxonomy" id="152965"/>
    <lineage>
        <taxon>Eukaryota</taxon>
        <taxon>Fungi</taxon>
        <taxon>Dikarya</taxon>
        <taxon>Basidiomycota</taxon>
        <taxon>Agaricomycotina</taxon>
        <taxon>Agaricomycetes</taxon>
        <taxon>Russulales</taxon>
        <taxon>Russulaceae</taxon>
        <taxon>Russula</taxon>
    </lineage>
</organism>
<evidence type="ECO:0000313" key="1">
    <source>
        <dbReference type="EMBL" id="KAF8483528.1"/>
    </source>
</evidence>
<protein>
    <recommendedName>
        <fullName evidence="3">Transposase</fullName>
    </recommendedName>
</protein>